<evidence type="ECO:0000256" key="1">
    <source>
        <dbReference type="ARBA" id="ARBA00022631"/>
    </source>
</evidence>
<evidence type="ECO:0000313" key="3">
    <source>
        <dbReference type="EMBL" id="MFF3571912.1"/>
    </source>
</evidence>
<dbReference type="SUPFAM" id="SSF158694">
    <property type="entry name" value="UraD-Like"/>
    <property type="match status" value="1"/>
</dbReference>
<dbReference type="Proteomes" id="UP001601992">
    <property type="component" value="Unassembled WGS sequence"/>
</dbReference>
<reference evidence="3 4" key="1">
    <citation type="submission" date="2024-10" db="EMBL/GenBank/DDBJ databases">
        <title>The Natural Products Discovery Center: Release of the First 8490 Sequenced Strains for Exploring Actinobacteria Biosynthetic Diversity.</title>
        <authorList>
            <person name="Kalkreuter E."/>
            <person name="Kautsar S.A."/>
            <person name="Yang D."/>
            <person name="Bader C.D."/>
            <person name="Teijaro C.N."/>
            <person name="Fluegel L."/>
            <person name="Davis C.M."/>
            <person name="Simpson J.R."/>
            <person name="Lauterbach L."/>
            <person name="Steele A.D."/>
            <person name="Gui C."/>
            <person name="Meng S."/>
            <person name="Li G."/>
            <person name="Viehrig K."/>
            <person name="Ye F."/>
            <person name="Su P."/>
            <person name="Kiefer A.F."/>
            <person name="Nichols A."/>
            <person name="Cepeda A.J."/>
            <person name="Yan W."/>
            <person name="Fan B."/>
            <person name="Jiang Y."/>
            <person name="Adhikari A."/>
            <person name="Zheng C.-J."/>
            <person name="Schuster L."/>
            <person name="Cowan T.M."/>
            <person name="Smanski M.J."/>
            <person name="Chevrette M.G."/>
            <person name="De Carvalho L.P.S."/>
            <person name="Shen B."/>
        </authorList>
    </citation>
    <scope>NUCLEOTIDE SEQUENCE [LARGE SCALE GENOMIC DNA]</scope>
    <source>
        <strain evidence="3 4">NPDC002593</strain>
    </source>
</reference>
<protein>
    <submittedName>
        <fullName evidence="3">2-oxo-4-hydroxy-4-carboxy-5-ureidoimidazoline decarboxylase</fullName>
    </submittedName>
</protein>
<keyword evidence="4" id="KW-1185">Reference proteome</keyword>
<keyword evidence="1" id="KW-0659">Purine metabolism</keyword>
<comment type="caution">
    <text evidence="3">The sequence shown here is derived from an EMBL/GenBank/DDBJ whole genome shotgun (WGS) entry which is preliminary data.</text>
</comment>
<dbReference type="Gene3D" id="1.10.3330.10">
    <property type="entry name" value="Oxo-4-hydroxy-4-carboxy-5-ureidoimidazoline decarboxylase"/>
    <property type="match status" value="1"/>
</dbReference>
<proteinExistence type="predicted"/>
<organism evidence="3 4">
    <name type="scientific">Nocardia jiangxiensis</name>
    <dbReference type="NCBI Taxonomy" id="282685"/>
    <lineage>
        <taxon>Bacteria</taxon>
        <taxon>Bacillati</taxon>
        <taxon>Actinomycetota</taxon>
        <taxon>Actinomycetes</taxon>
        <taxon>Mycobacteriales</taxon>
        <taxon>Nocardiaceae</taxon>
        <taxon>Nocardia</taxon>
    </lineage>
</organism>
<evidence type="ECO:0000313" key="4">
    <source>
        <dbReference type="Proteomes" id="UP001601992"/>
    </source>
</evidence>
<gene>
    <name evidence="3" type="ORF">ACFYXQ_29435</name>
</gene>
<dbReference type="EMBL" id="JBIAQY010000011">
    <property type="protein sequence ID" value="MFF3571912.1"/>
    <property type="molecule type" value="Genomic_DNA"/>
</dbReference>
<feature type="domain" description="Oxo-4-hydroxy-4-carboxy-5-ureidoimidazoline decarboxylase" evidence="2">
    <location>
        <begin position="17"/>
        <end position="73"/>
    </location>
</feature>
<accession>A0ABW6S6N8</accession>
<dbReference type="InterPro" id="IPR018020">
    <property type="entry name" value="OHCU_decarboxylase"/>
</dbReference>
<dbReference type="RefSeq" id="WP_245568061.1">
    <property type="nucleotide sequence ID" value="NZ_JBIAQY010000011.1"/>
</dbReference>
<evidence type="ECO:0000259" key="2">
    <source>
        <dbReference type="Pfam" id="PF09349"/>
    </source>
</evidence>
<name>A0ABW6S6N8_9NOCA</name>
<dbReference type="Pfam" id="PF09349">
    <property type="entry name" value="OHCU_decarbox"/>
    <property type="match status" value="1"/>
</dbReference>
<sequence length="110" mass="12245">MRPRTVMHTGIGLDRFNELSRARAVHALFECCSNVTWAEKLVELRPFADHAALFTAAEAGLSALSAADLERAFEPLAPEPFSERTLAELCRMTHERIDRMLGPAAGFPEY</sequence>
<dbReference type="InterPro" id="IPR036778">
    <property type="entry name" value="OHCU_decarboxylase_sf"/>
</dbReference>